<gene>
    <name evidence="1" type="ORF">TCMB3V08_LOCUS8470</name>
</gene>
<name>A0A7R9JAT0_TIMCA</name>
<proteinExistence type="predicted"/>
<reference evidence="1" key="1">
    <citation type="submission" date="2020-11" db="EMBL/GenBank/DDBJ databases">
        <authorList>
            <person name="Tran Van P."/>
        </authorList>
    </citation>
    <scope>NUCLEOTIDE SEQUENCE</scope>
</reference>
<protein>
    <submittedName>
        <fullName evidence="1">(California timema) hypothetical protein</fullName>
    </submittedName>
</protein>
<sequence>MRMCTRIWTERERECGKPFRGNYPQCTRHTISLSLAVQSISRVVPKTMRPPKELMFPECFIAIAFTLGGDKAAYFIEHGSAPFFHNNLLDWTTYYYQSGLYAVICFDEVLNKEQRLDGISPLPLYKLVQVSMITLLQEHITSVTDNELLIISIKSDRRYSSPMASLVLTDSSQLTSDNQHLEMRKVEFKRSVPAFVWRGSGEPFKKNRFSPLDWDSNLDLPVISRPVQRGSDALDHAATEAGSRTVVTILATTARSVDVLFALKSRIINICFTKPSKIYGNSMWSSLKEHQL</sequence>
<evidence type="ECO:0000313" key="1">
    <source>
        <dbReference type="EMBL" id="CAD7575893.1"/>
    </source>
</evidence>
<dbReference type="AlphaFoldDB" id="A0A7R9JAT0"/>
<dbReference type="EMBL" id="OE183671">
    <property type="protein sequence ID" value="CAD7575893.1"/>
    <property type="molecule type" value="Genomic_DNA"/>
</dbReference>
<accession>A0A7R9JAT0</accession>
<organism evidence="1">
    <name type="scientific">Timema californicum</name>
    <name type="common">California timema</name>
    <name type="synonym">Walking stick</name>
    <dbReference type="NCBI Taxonomy" id="61474"/>
    <lineage>
        <taxon>Eukaryota</taxon>
        <taxon>Metazoa</taxon>
        <taxon>Ecdysozoa</taxon>
        <taxon>Arthropoda</taxon>
        <taxon>Hexapoda</taxon>
        <taxon>Insecta</taxon>
        <taxon>Pterygota</taxon>
        <taxon>Neoptera</taxon>
        <taxon>Polyneoptera</taxon>
        <taxon>Phasmatodea</taxon>
        <taxon>Timematodea</taxon>
        <taxon>Timematoidea</taxon>
        <taxon>Timematidae</taxon>
        <taxon>Timema</taxon>
    </lineage>
</organism>